<keyword evidence="2" id="KW-1185">Reference proteome</keyword>
<dbReference type="STRING" id="106634.TVD_09990"/>
<dbReference type="KEGG" id="tvr:TVD_09990"/>
<dbReference type="AlphaFoldDB" id="A0A0G3G859"/>
<proteinExistence type="predicted"/>
<name>A0A0G3G859_9GAMM</name>
<dbReference type="Gene3D" id="1.20.5.340">
    <property type="match status" value="1"/>
</dbReference>
<dbReference type="EMBL" id="CP011367">
    <property type="protein sequence ID" value="AKJ95667.1"/>
    <property type="molecule type" value="Genomic_DNA"/>
</dbReference>
<evidence type="ECO:0000313" key="2">
    <source>
        <dbReference type="Proteomes" id="UP000064201"/>
    </source>
</evidence>
<reference evidence="1 2" key="1">
    <citation type="submission" date="2015-04" db="EMBL/GenBank/DDBJ databases">
        <title>Complete Sequence for the Genome of the Thioalkalivibrio versutus D301.</title>
        <authorList>
            <person name="Mu T."/>
            <person name="Zhou J."/>
            <person name="Xu X."/>
        </authorList>
    </citation>
    <scope>NUCLEOTIDE SEQUENCE [LARGE SCALE GENOMIC DNA]</scope>
    <source>
        <strain evidence="1 2">D301</strain>
    </source>
</reference>
<gene>
    <name evidence="1" type="ORF">TVD_09990</name>
</gene>
<dbReference type="PATRIC" id="fig|106634.4.peg.2047"/>
<dbReference type="OrthoDB" id="6120894at2"/>
<accession>A0A0G3G859</accession>
<evidence type="ECO:0000313" key="1">
    <source>
        <dbReference type="EMBL" id="AKJ95667.1"/>
    </source>
</evidence>
<organism evidence="1 2">
    <name type="scientific">Thioalkalivibrio versutus</name>
    <dbReference type="NCBI Taxonomy" id="106634"/>
    <lineage>
        <taxon>Bacteria</taxon>
        <taxon>Pseudomonadati</taxon>
        <taxon>Pseudomonadota</taxon>
        <taxon>Gammaproteobacteria</taxon>
        <taxon>Chromatiales</taxon>
        <taxon>Ectothiorhodospiraceae</taxon>
        <taxon>Thioalkalivibrio</taxon>
    </lineage>
</organism>
<dbReference type="Proteomes" id="UP000064201">
    <property type="component" value="Chromosome"/>
</dbReference>
<protein>
    <submittedName>
        <fullName evidence="1">Uncharacterized protein</fullName>
    </submittedName>
</protein>
<dbReference type="RefSeq" id="WP_018168503.1">
    <property type="nucleotide sequence ID" value="NZ_CP011367.1"/>
</dbReference>
<sequence>MQPNDDSAIDPTERLEAAITRLLEEHAALREENHLLQEQIRQLKGERATFKERNEQARHRVENMIARLRSMEHSE</sequence>